<dbReference type="KEGG" id="vg:63911683"/>
<feature type="domain" description="Terminase small subunit actinomycetes phage-type" evidence="1">
    <location>
        <begin position="8"/>
        <end position="109"/>
    </location>
</feature>
<gene>
    <name evidence="2" type="primary">4</name>
    <name evidence="2" type="ORF">SEA_SCHMIDT_4</name>
</gene>
<reference evidence="2 3" key="1">
    <citation type="submission" date="2018-07" db="EMBL/GenBank/DDBJ databases">
        <authorList>
            <person name="Roberston F.H."/>
            <person name="Ghiringhelli B.C."/>
            <person name="Garcia S."/>
            <person name="Henry S."/>
            <person name="Naegele L."/>
            <person name="Slowan-Pomeroy T."/>
            <person name="Briggs L.A."/>
            <person name="Warner M.H."/>
            <person name="Garlena R.A."/>
            <person name="Russell D.A."/>
            <person name="Pope W.H."/>
            <person name="Jacobs-Sera D."/>
            <person name="Hatfull G.F."/>
        </authorList>
    </citation>
    <scope>NUCLEOTIDE SEQUENCE [LARGE SCALE GENOMIC DNA]</scope>
</reference>
<accession>A0A385E066</accession>
<evidence type="ECO:0000313" key="3">
    <source>
        <dbReference type="Proteomes" id="UP000262719"/>
    </source>
</evidence>
<evidence type="ECO:0000313" key="2">
    <source>
        <dbReference type="EMBL" id="AXQ65126.1"/>
    </source>
</evidence>
<keyword evidence="3" id="KW-1185">Reference proteome</keyword>
<dbReference type="Proteomes" id="UP000262719">
    <property type="component" value="Segment"/>
</dbReference>
<dbReference type="InterPro" id="IPR057630">
    <property type="entry name" value="Terminase_6"/>
</dbReference>
<dbReference type="GeneID" id="63911683"/>
<dbReference type="Pfam" id="PF23931">
    <property type="entry name" value="Terminase_6"/>
    <property type="match status" value="1"/>
</dbReference>
<name>A0A385E066_9CAUD</name>
<evidence type="ECO:0000259" key="1">
    <source>
        <dbReference type="Pfam" id="PF23931"/>
    </source>
</evidence>
<dbReference type="RefSeq" id="YP_010050944.1">
    <property type="nucleotide sequence ID" value="NC_054436.1"/>
</dbReference>
<dbReference type="EMBL" id="MH651189">
    <property type="protein sequence ID" value="AXQ65126.1"/>
    <property type="molecule type" value="Genomic_DNA"/>
</dbReference>
<sequence>MGKLLDSVDASLERMDWLKDADDAARALARAYAEQIDAVLDGEFQQKCPDCGTEVGPDASQITKALYLGPHMLNALRALGGTPEGRAGIDVTEQVKGALSGIRQRRASGT</sequence>
<organism evidence="2 3">
    <name type="scientific">Gordonia phage Schmidt</name>
    <dbReference type="NCBI Taxonomy" id="2301697"/>
    <lineage>
        <taxon>Viruses</taxon>
        <taxon>Duplodnaviria</taxon>
        <taxon>Heunggongvirae</taxon>
        <taxon>Uroviricota</taxon>
        <taxon>Caudoviricetes</taxon>
        <taxon>Ruthgordonvirinae</taxon>
        <taxon>Schmidtvirus</taxon>
        <taxon>Schmidtvirus schmidt</taxon>
    </lineage>
</organism>
<proteinExistence type="predicted"/>
<protein>
    <submittedName>
        <fullName evidence="2">Terminase small subunit</fullName>
    </submittedName>
</protein>